<feature type="compositionally biased region" description="Basic and acidic residues" evidence="1">
    <location>
        <begin position="61"/>
        <end position="71"/>
    </location>
</feature>
<reference evidence="2 5" key="4">
    <citation type="submission" date="2019-01" db="EMBL/GenBank/DDBJ databases">
        <title>Comparative genomic analysis of Brevibacterium aurantiacum sheds light on its evolution and its adaptation to smear-ripened cheeses.</title>
        <authorList>
            <person name="Moineau S."/>
        </authorList>
    </citation>
    <scope>NUCLEOTIDE SEQUENCE [LARGE SCALE GENOMIC DNA]</scope>
    <source>
        <strain evidence="2 5">SMQ-1420</strain>
    </source>
</reference>
<reference evidence="2 5" key="3">
    <citation type="submission" date="2017-12" db="EMBL/GenBank/DDBJ databases">
        <authorList>
            <person name="Levesque S."/>
        </authorList>
    </citation>
    <scope>NUCLEOTIDE SEQUENCE [LARGE SCALE GENOMIC DNA]</scope>
    <source>
        <strain evidence="2 5">SMQ-1420</strain>
    </source>
</reference>
<evidence type="ECO:0000313" key="2">
    <source>
        <dbReference type="EMBL" id="AZT96418.1"/>
    </source>
</evidence>
<evidence type="ECO:0000313" key="3">
    <source>
        <dbReference type="EMBL" id="SMX69064.1"/>
    </source>
</evidence>
<sequence length="92" mass="10540">MDLLRFIADHDGRTLNEDDLDAWVYPVDEIPIILADDWRVAISKHYAGEGAAHARPGDILAETKRIRDRRTGTRRPQLESNPQRVPCPPELR</sequence>
<protein>
    <submittedName>
        <fullName evidence="3">Uncharacterized protein</fullName>
    </submittedName>
</protein>
<dbReference type="AlphaFoldDB" id="A0A2H1I1Q9"/>
<reference evidence="4" key="1">
    <citation type="submission" date="2017-03" db="EMBL/GenBank/DDBJ databases">
        <authorList>
            <person name="Monnet C."/>
        </authorList>
    </citation>
    <scope>NUCLEOTIDE SEQUENCE [LARGE SCALE GENOMIC DNA]</scope>
    <source>
        <strain evidence="4">CNRZ 920</strain>
    </source>
</reference>
<dbReference type="GeneID" id="60905333"/>
<accession>A0A2H1I1Q9</accession>
<feature type="region of interest" description="Disordered" evidence="1">
    <location>
        <begin position="49"/>
        <end position="92"/>
    </location>
</feature>
<proteinExistence type="predicted"/>
<dbReference type="EMBL" id="FXZG01000002">
    <property type="protein sequence ID" value="SMX69064.1"/>
    <property type="molecule type" value="Genomic_DNA"/>
</dbReference>
<gene>
    <name evidence="3" type="ORF">BAUR920_00604</name>
    <name evidence="2" type="ORF">CXR27_04845</name>
</gene>
<evidence type="ECO:0000256" key="1">
    <source>
        <dbReference type="SAM" id="MobiDB-lite"/>
    </source>
</evidence>
<organism evidence="3 4">
    <name type="scientific">Brevibacterium aurantiacum</name>
    <dbReference type="NCBI Taxonomy" id="273384"/>
    <lineage>
        <taxon>Bacteria</taxon>
        <taxon>Bacillati</taxon>
        <taxon>Actinomycetota</taxon>
        <taxon>Actinomycetes</taxon>
        <taxon>Micrococcales</taxon>
        <taxon>Brevibacteriaceae</taxon>
        <taxon>Brevibacterium</taxon>
    </lineage>
</organism>
<dbReference type="Proteomes" id="UP000234289">
    <property type="component" value="Unassembled WGS sequence"/>
</dbReference>
<dbReference type="Proteomes" id="UP000282731">
    <property type="component" value="Chromosome"/>
</dbReference>
<dbReference type="EMBL" id="CP025334">
    <property type="protein sequence ID" value="AZT96418.1"/>
    <property type="molecule type" value="Genomic_DNA"/>
</dbReference>
<reference evidence="3" key="2">
    <citation type="submission" date="2017-03" db="EMBL/GenBank/DDBJ databases">
        <authorList>
            <person name="Afonso C.L."/>
            <person name="Miller P.J."/>
            <person name="Scott M.A."/>
            <person name="Spackman E."/>
            <person name="Goraichik I."/>
            <person name="Dimitrov K.M."/>
            <person name="Suarez D.L."/>
            <person name="Swayne D.E."/>
        </authorList>
    </citation>
    <scope>NUCLEOTIDE SEQUENCE [LARGE SCALE GENOMIC DNA]</scope>
    <source>
        <strain evidence="3">CNRZ 920</strain>
    </source>
</reference>
<evidence type="ECO:0000313" key="4">
    <source>
        <dbReference type="Proteomes" id="UP000234289"/>
    </source>
</evidence>
<dbReference type="RefSeq" id="WP_101570681.1">
    <property type="nucleotide sequence ID" value="NZ_CP025331.1"/>
</dbReference>
<name>A0A2H1I1Q9_BREAU</name>
<evidence type="ECO:0000313" key="5">
    <source>
        <dbReference type="Proteomes" id="UP000282731"/>
    </source>
</evidence>